<sequence>MRGEIAAYQQIGRDGLRANLGEFLRAVCPAAQEIGVRLCIHPDDPPRSLLGLPRVASTRDDLEFLLAQTPEPANGITFCSGSLGVRADNHLPAMLEHFAHRVWFVHLRATRREPGLESELNSAPETFHEAPHLQGDVDIVELMRILVREQRRRATAGDTTPIPFRADHGLKILTDQDRPSVPGYPAVGRLKGLAELRGTLAAVQRFT</sequence>
<keyword evidence="9" id="KW-0464">Manganese</keyword>
<dbReference type="InterPro" id="IPR036237">
    <property type="entry name" value="Xyl_isomerase-like_sf"/>
</dbReference>
<dbReference type="InterPro" id="IPR004628">
    <property type="entry name" value="Man_deHydtase"/>
</dbReference>
<dbReference type="GO" id="GO:0008198">
    <property type="term" value="F:ferrous iron binding"/>
    <property type="evidence" value="ECO:0007669"/>
    <property type="project" value="TreeGrafter"/>
</dbReference>
<dbReference type="GO" id="GO:0016787">
    <property type="term" value="F:hydrolase activity"/>
    <property type="evidence" value="ECO:0007669"/>
    <property type="project" value="UniProtKB-KW"/>
</dbReference>
<organism evidence="11">
    <name type="scientific">mine drainage metagenome</name>
    <dbReference type="NCBI Taxonomy" id="410659"/>
    <lineage>
        <taxon>unclassified sequences</taxon>
        <taxon>metagenomes</taxon>
        <taxon>ecological metagenomes</taxon>
    </lineage>
</organism>
<gene>
    <name evidence="11" type="ORF">CARN3_0862</name>
</gene>
<keyword evidence="8" id="KW-0408">Iron</keyword>
<dbReference type="Pfam" id="PF03786">
    <property type="entry name" value="UxuA"/>
    <property type="match status" value="1"/>
</dbReference>
<comment type="caution">
    <text evidence="11">The sequence shown here is derived from an EMBL/GenBank/DDBJ whole genome shotgun (WGS) entry which is preliminary data.</text>
</comment>
<comment type="cofactor">
    <cofactor evidence="3">
        <name>Fe(2+)</name>
        <dbReference type="ChEBI" id="CHEBI:29033"/>
    </cofactor>
</comment>
<dbReference type="NCBIfam" id="NF003027">
    <property type="entry name" value="PRK03906.1"/>
    <property type="match status" value="1"/>
</dbReference>
<dbReference type="GO" id="GO:0042840">
    <property type="term" value="P:D-glucuronate catabolic process"/>
    <property type="evidence" value="ECO:0007669"/>
    <property type="project" value="TreeGrafter"/>
</dbReference>
<dbReference type="GO" id="GO:0008927">
    <property type="term" value="F:mannonate dehydratase activity"/>
    <property type="evidence" value="ECO:0007669"/>
    <property type="project" value="UniProtKB-EC"/>
</dbReference>
<evidence type="ECO:0000256" key="2">
    <source>
        <dbReference type="ARBA" id="ARBA00001936"/>
    </source>
</evidence>
<dbReference type="EC" id="4.2.1.8" evidence="7"/>
<comment type="pathway">
    <text evidence="5">Carbohydrate metabolism; pentose and glucuronate interconversion.</text>
</comment>
<dbReference type="AlphaFoldDB" id="E6PY87"/>
<accession>E6PY87</accession>
<evidence type="ECO:0000256" key="9">
    <source>
        <dbReference type="ARBA" id="ARBA00023211"/>
    </source>
</evidence>
<comment type="similarity">
    <text evidence="6">Belongs to the mannonate dehydratase family.</text>
</comment>
<evidence type="ECO:0000256" key="4">
    <source>
        <dbReference type="ARBA" id="ARBA00002713"/>
    </source>
</evidence>
<dbReference type="PANTHER" id="PTHR30387">
    <property type="entry name" value="MANNONATE DEHYDRATASE"/>
    <property type="match status" value="1"/>
</dbReference>
<evidence type="ECO:0000256" key="5">
    <source>
        <dbReference type="ARBA" id="ARBA00004892"/>
    </source>
</evidence>
<evidence type="ECO:0000256" key="10">
    <source>
        <dbReference type="ARBA" id="ARBA00023239"/>
    </source>
</evidence>
<keyword evidence="10 11" id="KW-0456">Lyase</keyword>
<evidence type="ECO:0000256" key="3">
    <source>
        <dbReference type="ARBA" id="ARBA00001954"/>
    </source>
</evidence>
<dbReference type="SUPFAM" id="SSF51658">
    <property type="entry name" value="Xylose isomerase-like"/>
    <property type="match status" value="1"/>
</dbReference>
<evidence type="ECO:0000256" key="1">
    <source>
        <dbReference type="ARBA" id="ARBA00001794"/>
    </source>
</evidence>
<evidence type="ECO:0000256" key="6">
    <source>
        <dbReference type="ARBA" id="ARBA00007389"/>
    </source>
</evidence>
<dbReference type="EMBL" id="CABN01000067">
    <property type="protein sequence ID" value="CBH99896.1"/>
    <property type="molecule type" value="Genomic_DNA"/>
</dbReference>
<dbReference type="GO" id="GO:0030145">
    <property type="term" value="F:manganese ion binding"/>
    <property type="evidence" value="ECO:0007669"/>
    <property type="project" value="TreeGrafter"/>
</dbReference>
<evidence type="ECO:0000256" key="7">
    <source>
        <dbReference type="ARBA" id="ARBA00012927"/>
    </source>
</evidence>
<comment type="catalytic activity">
    <reaction evidence="1">
        <text>D-mannonate = 2-dehydro-3-deoxy-D-gluconate + H2O</text>
        <dbReference type="Rhea" id="RHEA:20097"/>
        <dbReference type="ChEBI" id="CHEBI:15377"/>
        <dbReference type="ChEBI" id="CHEBI:17767"/>
        <dbReference type="ChEBI" id="CHEBI:57990"/>
        <dbReference type="EC" id="4.2.1.8"/>
    </reaction>
</comment>
<evidence type="ECO:0000313" key="11">
    <source>
        <dbReference type="EMBL" id="CBH99896.1"/>
    </source>
</evidence>
<evidence type="ECO:0000256" key="8">
    <source>
        <dbReference type="ARBA" id="ARBA00023004"/>
    </source>
</evidence>
<protein>
    <recommendedName>
        <fullName evidence="7">mannonate dehydratase</fullName>
        <ecNumber evidence="7">4.2.1.8</ecNumber>
    </recommendedName>
</protein>
<comment type="cofactor">
    <cofactor evidence="2">
        <name>Mn(2+)</name>
        <dbReference type="ChEBI" id="CHEBI:29035"/>
    </cofactor>
</comment>
<name>E6PY87_9ZZZZ</name>
<comment type="function">
    <text evidence="4">Catalyzes the dehydration of D-mannonate.</text>
</comment>
<dbReference type="PANTHER" id="PTHR30387:SF2">
    <property type="entry name" value="MANNONATE DEHYDRATASE"/>
    <property type="match status" value="1"/>
</dbReference>
<keyword evidence="11" id="KW-0378">Hydrolase</keyword>
<proteinExistence type="inferred from homology"/>
<dbReference type="Gene3D" id="3.20.20.150">
    <property type="entry name" value="Divalent-metal-dependent TIM barrel enzymes"/>
    <property type="match status" value="1"/>
</dbReference>
<dbReference type="NCBIfam" id="TIGR00695">
    <property type="entry name" value="uxuA"/>
    <property type="match status" value="1"/>
</dbReference>
<reference evidence="11" key="1">
    <citation type="submission" date="2009-10" db="EMBL/GenBank/DDBJ databases">
        <title>Diversity of trophic interactions inside an arsenic-rich microbial ecosystem.</title>
        <authorList>
            <person name="Bertin P.N."/>
            <person name="Heinrich-Salmeron A."/>
            <person name="Pelletier E."/>
            <person name="Goulhen-Chollet F."/>
            <person name="Arsene-Ploetze F."/>
            <person name="Gallien S."/>
            <person name="Calteau A."/>
            <person name="Vallenet D."/>
            <person name="Casiot C."/>
            <person name="Chane-Woon-Ming B."/>
            <person name="Giloteaux L."/>
            <person name="Barakat M."/>
            <person name="Bonnefoy V."/>
            <person name="Bruneel O."/>
            <person name="Chandler M."/>
            <person name="Cleiss J."/>
            <person name="Duran R."/>
            <person name="Elbaz-Poulichet F."/>
            <person name="Fonknechten N."/>
            <person name="Lauga B."/>
            <person name="Mornico D."/>
            <person name="Ortet P."/>
            <person name="Schaeffer C."/>
            <person name="Siguier P."/>
            <person name="Alexander Thil Smith A."/>
            <person name="Van Dorsselaer A."/>
            <person name="Weissenbach J."/>
            <person name="Medigue C."/>
            <person name="Le Paslier D."/>
        </authorList>
    </citation>
    <scope>NUCLEOTIDE SEQUENCE</scope>
</reference>